<protein>
    <recommendedName>
        <fullName evidence="7">DNA repair protein Swi5/Sae3</fullName>
    </recommendedName>
</protein>
<feature type="compositionally biased region" description="Polar residues" evidence="4">
    <location>
        <begin position="40"/>
        <end position="50"/>
    </location>
</feature>
<evidence type="ECO:0000256" key="3">
    <source>
        <dbReference type="ARBA" id="ARBA00023204"/>
    </source>
</evidence>
<feature type="compositionally biased region" description="Polar residues" evidence="4">
    <location>
        <begin position="1"/>
        <end position="24"/>
    </location>
</feature>
<dbReference type="GO" id="GO:0010772">
    <property type="term" value="P:meiotic DNA recombinase assembly involved in reciprocal meiotic recombination"/>
    <property type="evidence" value="ECO:0007669"/>
    <property type="project" value="TreeGrafter"/>
</dbReference>
<organism evidence="5 6">
    <name type="scientific">Vermiconidia calcicola</name>
    <dbReference type="NCBI Taxonomy" id="1690605"/>
    <lineage>
        <taxon>Eukaryota</taxon>
        <taxon>Fungi</taxon>
        <taxon>Dikarya</taxon>
        <taxon>Ascomycota</taxon>
        <taxon>Pezizomycotina</taxon>
        <taxon>Dothideomycetes</taxon>
        <taxon>Dothideomycetidae</taxon>
        <taxon>Mycosphaerellales</taxon>
        <taxon>Extremaceae</taxon>
        <taxon>Vermiconidia</taxon>
    </lineage>
</organism>
<gene>
    <name evidence="5" type="ORF">LTR25_007063</name>
</gene>
<feature type="region of interest" description="Disordered" evidence="4">
    <location>
        <begin position="1"/>
        <end position="107"/>
    </location>
</feature>
<evidence type="ECO:0000313" key="6">
    <source>
        <dbReference type="Proteomes" id="UP001345827"/>
    </source>
</evidence>
<keyword evidence="2" id="KW-0227">DNA damage</keyword>
<evidence type="ECO:0008006" key="7">
    <source>
        <dbReference type="Google" id="ProtNLM"/>
    </source>
</evidence>
<comment type="similarity">
    <text evidence="1">Belongs to the SWI5/SAE3 family.</text>
</comment>
<dbReference type="EMBL" id="JAXLQG010000012">
    <property type="protein sequence ID" value="KAK5534083.1"/>
    <property type="molecule type" value="Genomic_DNA"/>
</dbReference>
<evidence type="ECO:0000256" key="4">
    <source>
        <dbReference type="SAM" id="MobiDB-lite"/>
    </source>
</evidence>
<keyword evidence="6" id="KW-1185">Reference proteome</keyword>
<dbReference type="GO" id="GO:0000709">
    <property type="term" value="P:meiotic joint molecule formation"/>
    <property type="evidence" value="ECO:0007669"/>
    <property type="project" value="TreeGrafter"/>
</dbReference>
<comment type="caution">
    <text evidence="5">The sequence shown here is derived from an EMBL/GenBank/DDBJ whole genome shotgun (WGS) entry which is preliminary data.</text>
</comment>
<dbReference type="InterPro" id="IPR010760">
    <property type="entry name" value="DNA-repair_Swi5"/>
</dbReference>
<evidence type="ECO:0000256" key="1">
    <source>
        <dbReference type="ARBA" id="ARBA00008060"/>
    </source>
</evidence>
<dbReference type="Gene3D" id="1.20.5.170">
    <property type="match status" value="1"/>
</dbReference>
<dbReference type="GO" id="GO:0034974">
    <property type="term" value="C:Swi5-Swi2 complex"/>
    <property type="evidence" value="ECO:0007669"/>
    <property type="project" value="TreeGrafter"/>
</dbReference>
<sequence>MSDSRISSQYREVRTQSGDSTPTFETGVVRTDGMSDHNLHGNSVPSTSNPSHKKTGDDKMNSSIETRKSSISSTQDQLSDALRQISQLPSFSTQQQSTTSSALTSSLNADNSLGLSDEEQAALRYANHVFARHISLLKEYNDIKDVAIGMLSILAEKKGCRMAEVMEEYGVNEED</sequence>
<dbReference type="AlphaFoldDB" id="A0AAV9Q524"/>
<dbReference type="PANTHER" id="PTHR28529:SF2">
    <property type="entry name" value="DNA REPAIR PROTEIN SWI5 HOMOLOG"/>
    <property type="match status" value="1"/>
</dbReference>
<name>A0AAV9Q524_9PEZI</name>
<feature type="compositionally biased region" description="Low complexity" evidence="4">
    <location>
        <begin position="86"/>
        <end position="107"/>
    </location>
</feature>
<evidence type="ECO:0000256" key="2">
    <source>
        <dbReference type="ARBA" id="ARBA00022763"/>
    </source>
</evidence>
<reference evidence="5 6" key="1">
    <citation type="submission" date="2023-06" db="EMBL/GenBank/DDBJ databases">
        <title>Black Yeasts Isolated from many extreme environments.</title>
        <authorList>
            <person name="Coleine C."/>
            <person name="Stajich J.E."/>
            <person name="Selbmann L."/>
        </authorList>
    </citation>
    <scope>NUCLEOTIDE SEQUENCE [LARGE SCALE GENOMIC DNA]</scope>
    <source>
        <strain evidence="5 6">CCFEE 5887</strain>
    </source>
</reference>
<keyword evidence="3" id="KW-0234">DNA repair</keyword>
<dbReference type="PANTHER" id="PTHR28529">
    <property type="entry name" value="DNA REPAIR PROTEIN SWI5 HOMOLOG"/>
    <property type="match status" value="1"/>
</dbReference>
<accession>A0AAV9Q524</accession>
<feature type="compositionally biased region" description="Basic and acidic residues" evidence="4">
    <location>
        <begin position="54"/>
        <end position="68"/>
    </location>
</feature>
<proteinExistence type="inferred from homology"/>
<dbReference type="GO" id="GO:0032798">
    <property type="term" value="C:Swi5-Sfr1 complex"/>
    <property type="evidence" value="ECO:0007669"/>
    <property type="project" value="TreeGrafter"/>
</dbReference>
<dbReference type="Pfam" id="PF07061">
    <property type="entry name" value="Swi5"/>
    <property type="match status" value="1"/>
</dbReference>
<evidence type="ECO:0000313" key="5">
    <source>
        <dbReference type="EMBL" id="KAK5534083.1"/>
    </source>
</evidence>
<dbReference type="Proteomes" id="UP001345827">
    <property type="component" value="Unassembled WGS sequence"/>
</dbReference>